<comment type="function">
    <text evidence="10">Mannosyltransferase that operates in the biosynthetic pathway of dolichol-linked oligosaccharides, the glycan precursors employed in protein asparagine (N)-glycosylation. The assembly of dolichol-linked oligosaccharides begins on the cytosolic side of the endoplasmic reticulum membrane and finishes in its lumen. The sequential addition of sugars to dolichol pyrophosphate produces dolichol-linked oligosaccharides containing fourteen sugars, including two GlcNAcs, nine mannoses and three glucoses. Once assembled, the oligosaccharide is transferred from the lipid to nascent proteins by oligosaccharyltransferases. In the lumen of the endoplasmic reticulum, adds the eighth mannose residue in an alpha-1,6 linkage onto Man(7)GlcNAc(2)-PP-dolichol to produce Man(8)GlcNAc(2)-PP-dolichol.</text>
</comment>
<evidence type="ECO:0000256" key="4">
    <source>
        <dbReference type="ARBA" id="ARBA00022676"/>
    </source>
</evidence>
<feature type="transmembrane region" description="Helical" evidence="12">
    <location>
        <begin position="207"/>
        <end position="229"/>
    </location>
</feature>
<reference evidence="15" key="1">
    <citation type="submission" date="2016-05" db="EMBL/GenBank/DDBJ databases">
        <title>Comparative genomics of biotechnologically important yeasts.</title>
        <authorList>
            <consortium name="DOE Joint Genome Institute"/>
            <person name="Riley R."/>
            <person name="Haridas S."/>
            <person name="Wolfe K.H."/>
            <person name="Lopes M.R."/>
            <person name="Hittinger C.T."/>
            <person name="Goker M."/>
            <person name="Salamov A."/>
            <person name="Wisecaver J."/>
            <person name="Long T.M."/>
            <person name="Aerts A.L."/>
            <person name="Barry K."/>
            <person name="Choi C."/>
            <person name="Clum A."/>
            <person name="Coughlan A.Y."/>
            <person name="Deshpande S."/>
            <person name="Douglass A.P."/>
            <person name="Hanson S.J."/>
            <person name="Klenk H.-P."/>
            <person name="Labutti K."/>
            <person name="Lapidus A."/>
            <person name="Lindquist E."/>
            <person name="Lipzen A."/>
            <person name="Meier-Kolthoff J.P."/>
            <person name="Ohm R.A."/>
            <person name="Otillar R.P."/>
            <person name="Pangilinan J."/>
            <person name="Peng Y."/>
            <person name="Rokas A."/>
            <person name="Rosa C.A."/>
            <person name="Scheuner C."/>
            <person name="Sibirny A.A."/>
            <person name="Slot J.C."/>
            <person name="Stielow J.B."/>
            <person name="Sun H."/>
            <person name="Kurtzman C.P."/>
            <person name="Blackwell M."/>
            <person name="Grigoriev I.V."/>
            <person name="Jeffries T.W."/>
        </authorList>
    </citation>
    <scope>NUCLEOTIDE SEQUENCE [LARGE SCALE GENOMIC DNA]</scope>
    <source>
        <strain evidence="15">DSM 1968</strain>
    </source>
</reference>
<feature type="chain" id="PRO_5008910519" description="Mannosyltransferase" evidence="13">
    <location>
        <begin position="20"/>
        <end position="492"/>
    </location>
</feature>
<dbReference type="InParanoid" id="A0A1D2VJ96"/>
<keyword evidence="6 12" id="KW-0812">Transmembrane</keyword>
<evidence type="ECO:0000256" key="12">
    <source>
        <dbReference type="RuleBase" id="RU363075"/>
    </source>
</evidence>
<comment type="catalytic activity">
    <reaction evidence="11">
        <text>an alpha-D-Man-(1-&gt;2)-alpha-D-Man-(1-&gt;2)-alpha-D-Man-(1-&gt;3)-[alpha-D-Man-(1-&gt;2)-alpha-D-Man-(1-&gt;3)-alpha-D-Man-(1-&gt;6)]-beta-D-Man-(1-&gt;4)-beta-D-GlcNAc-(1-&gt;4)-alpha-D-GlcNAc-diphospho-di-trans,poly-cis-dolichol + a di-trans,poly-cis-dolichyl beta-D-mannosyl phosphate = an alpha-D-Man-(1-&gt;2)-alpha-D-Man-(1-&gt;2)-alpha-D-Man-(1-&gt;3)-[alpha-D-Man-(1-&gt;2)-alpha-D-Man-(1-&gt;3)-[alpha-D-Man-(1-&gt;6)]-alpha-D-Man-(1-&gt;6)]-beta-D-Man-(1-&gt;4)-beta-D-GlcNAc-(1-&gt;4)-alpha-D-GlcNAc-diphospho-di-trans,poly-cis-dolichol + a di-trans,poly-cis-dolichyl phosphate + H(+)</text>
        <dbReference type="Rhea" id="RHEA:29535"/>
        <dbReference type="Rhea" id="RHEA-COMP:19498"/>
        <dbReference type="Rhea" id="RHEA-COMP:19501"/>
        <dbReference type="Rhea" id="RHEA-COMP:19518"/>
        <dbReference type="Rhea" id="RHEA-COMP:19519"/>
        <dbReference type="ChEBI" id="CHEBI:15378"/>
        <dbReference type="ChEBI" id="CHEBI:57683"/>
        <dbReference type="ChEBI" id="CHEBI:58211"/>
        <dbReference type="ChEBI" id="CHEBI:132517"/>
        <dbReference type="ChEBI" id="CHEBI:132519"/>
        <dbReference type="EC" id="2.4.1.260"/>
    </reaction>
    <physiologicalReaction direction="left-to-right" evidence="11">
        <dbReference type="Rhea" id="RHEA:29536"/>
    </physiologicalReaction>
</comment>
<dbReference type="AlphaFoldDB" id="A0A1D2VJ96"/>
<sequence length="492" mass="56996">MKWIIHDTFFLLFISFALIISPYSKVEESFNTQAIYDLLNFNTNRFNFDHFQFPGVVPRTFIGSILISLLSKPFQNLLLNHPLSSSTTQLDLQLFSRLILGLLNSLSIFQIRNSLSRKSHQLANWYCLLQFTQFHLPYYSTRFLPNFIALPFVNYSISLIIDKKYSLALFLLSFIGIIFRVEIVAFAASLSFVLVFVYPFISLRNALIYHLSGFIASVLLSSIIDSYFWNVIPMIPELISLIFNVLEGNSKLWGVEPFLAYFYKYLPKIFFPPTVLILSILGLYKNQNMIRILGLSSFLFILIMSTQGHKEWRFIIYTIPCLTIAAANGINNYSKFNGIKYLTIIGILLSFSFSLINIYISSLNYPGGHALQELNQFILNKYNHNHIVHMDVYPCMTGITKFGYLRQDKFPKGVNLTYDKTENFTKLNEIWPTFDYYITNINIDSNFLAKNAKNININNTTNINFENWKLIKSIEAFNGINTNQIKKTLFEE</sequence>
<keyword evidence="5 14" id="KW-0808">Transferase</keyword>
<comment type="subcellular location">
    <subcellularLocation>
        <location evidence="1 12">Endoplasmic reticulum membrane</location>
        <topology evidence="1 12">Multi-pass membrane protein</topology>
    </subcellularLocation>
</comment>
<feature type="transmembrane region" description="Helical" evidence="12">
    <location>
        <begin position="290"/>
        <end position="308"/>
    </location>
</feature>
<evidence type="ECO:0000256" key="11">
    <source>
        <dbReference type="ARBA" id="ARBA00048899"/>
    </source>
</evidence>
<keyword evidence="13" id="KW-0732">Signal</keyword>
<keyword evidence="8 12" id="KW-1133">Transmembrane helix</keyword>
<dbReference type="FunCoup" id="A0A1D2VJ96">
    <property type="interactions" value="406"/>
</dbReference>
<protein>
    <recommendedName>
        <fullName evidence="12">Mannosyltransferase</fullName>
        <ecNumber evidence="12">2.4.1.-</ecNumber>
    </recommendedName>
</protein>
<evidence type="ECO:0000256" key="10">
    <source>
        <dbReference type="ARBA" id="ARBA00044721"/>
    </source>
</evidence>
<dbReference type="RefSeq" id="XP_020047992.1">
    <property type="nucleotide sequence ID" value="XM_020189650.1"/>
</dbReference>
<proteinExistence type="inferred from homology"/>
<dbReference type="UniPathway" id="UPA00378"/>
<feature type="transmembrane region" description="Helical" evidence="12">
    <location>
        <begin position="265"/>
        <end position="283"/>
    </location>
</feature>
<evidence type="ECO:0000256" key="6">
    <source>
        <dbReference type="ARBA" id="ARBA00022692"/>
    </source>
</evidence>
<keyword evidence="4 12" id="KW-0328">Glycosyltransferase</keyword>
<evidence type="ECO:0000256" key="7">
    <source>
        <dbReference type="ARBA" id="ARBA00022824"/>
    </source>
</evidence>
<accession>A0A1D2VJ96</accession>
<dbReference type="Proteomes" id="UP000095038">
    <property type="component" value="Unassembled WGS sequence"/>
</dbReference>
<feature type="non-terminal residue" evidence="14">
    <location>
        <position position="492"/>
    </location>
</feature>
<evidence type="ECO:0000256" key="2">
    <source>
        <dbReference type="ARBA" id="ARBA00004922"/>
    </source>
</evidence>
<feature type="transmembrane region" description="Helical" evidence="12">
    <location>
        <begin position="341"/>
        <end position="360"/>
    </location>
</feature>
<dbReference type="EMBL" id="KV454479">
    <property type="protein sequence ID" value="ODV61685.1"/>
    <property type="molecule type" value="Genomic_DNA"/>
</dbReference>
<evidence type="ECO:0000313" key="15">
    <source>
        <dbReference type="Proteomes" id="UP000095038"/>
    </source>
</evidence>
<organism evidence="14 15">
    <name type="scientific">Ascoidea rubescens DSM 1968</name>
    <dbReference type="NCBI Taxonomy" id="1344418"/>
    <lineage>
        <taxon>Eukaryota</taxon>
        <taxon>Fungi</taxon>
        <taxon>Dikarya</taxon>
        <taxon>Ascomycota</taxon>
        <taxon>Saccharomycotina</taxon>
        <taxon>Saccharomycetes</taxon>
        <taxon>Ascoideaceae</taxon>
        <taxon>Ascoidea</taxon>
    </lineage>
</organism>
<comment type="similarity">
    <text evidence="3 12">Belongs to the glycosyltransferase 22 family.</text>
</comment>
<dbReference type="GO" id="GO:0006488">
    <property type="term" value="P:dolichol-linked oligosaccharide biosynthetic process"/>
    <property type="evidence" value="ECO:0007669"/>
    <property type="project" value="EnsemblFungi"/>
</dbReference>
<dbReference type="GO" id="GO:0052917">
    <property type="term" value="F:dol-P-Man:Man(7)GlcNAc(2)-PP-Dol alpha-1,6-mannosyltransferase activity"/>
    <property type="evidence" value="ECO:0007669"/>
    <property type="project" value="UniProtKB-EC"/>
</dbReference>
<dbReference type="STRING" id="1344418.A0A1D2VJ96"/>
<dbReference type="PANTHER" id="PTHR22760">
    <property type="entry name" value="GLYCOSYLTRANSFERASE"/>
    <property type="match status" value="1"/>
</dbReference>
<evidence type="ECO:0000256" key="5">
    <source>
        <dbReference type="ARBA" id="ARBA00022679"/>
    </source>
</evidence>
<dbReference type="GO" id="GO:0005789">
    <property type="term" value="C:endoplasmic reticulum membrane"/>
    <property type="evidence" value="ECO:0007669"/>
    <property type="project" value="UniProtKB-SubCell"/>
</dbReference>
<evidence type="ECO:0000256" key="3">
    <source>
        <dbReference type="ARBA" id="ARBA00007063"/>
    </source>
</evidence>
<keyword evidence="7 12" id="KW-0256">Endoplasmic reticulum</keyword>
<dbReference type="PANTHER" id="PTHR22760:SF1">
    <property type="entry name" value="DOL-P-MAN:MAN(7)GLCNAC(2)-PP-DOL ALPHA-1,6-MANNOSYLTRANSFERASE"/>
    <property type="match status" value="1"/>
</dbReference>
<dbReference type="GeneID" id="30963286"/>
<gene>
    <name evidence="14" type="ORF">ASCRUDRAFT_20748</name>
</gene>
<feature type="transmembrane region" description="Helical" evidence="12">
    <location>
        <begin position="314"/>
        <end position="334"/>
    </location>
</feature>
<feature type="transmembrane region" description="Helical" evidence="12">
    <location>
        <begin position="167"/>
        <end position="200"/>
    </location>
</feature>
<keyword evidence="15" id="KW-1185">Reference proteome</keyword>
<evidence type="ECO:0000313" key="14">
    <source>
        <dbReference type="EMBL" id="ODV61685.1"/>
    </source>
</evidence>
<evidence type="ECO:0000256" key="1">
    <source>
        <dbReference type="ARBA" id="ARBA00004477"/>
    </source>
</evidence>
<name>A0A1D2VJ96_9ASCO</name>
<keyword evidence="9 12" id="KW-0472">Membrane</keyword>
<evidence type="ECO:0000256" key="8">
    <source>
        <dbReference type="ARBA" id="ARBA00022989"/>
    </source>
</evidence>
<dbReference type="OrthoDB" id="19039at2759"/>
<feature type="transmembrane region" description="Helical" evidence="12">
    <location>
        <begin position="143"/>
        <end position="161"/>
    </location>
</feature>
<dbReference type="EC" id="2.4.1.-" evidence="12"/>
<dbReference type="Pfam" id="PF03901">
    <property type="entry name" value="Glyco_transf_22"/>
    <property type="match status" value="1"/>
</dbReference>
<evidence type="ECO:0000256" key="9">
    <source>
        <dbReference type="ARBA" id="ARBA00023136"/>
    </source>
</evidence>
<dbReference type="InterPro" id="IPR005599">
    <property type="entry name" value="GPI_mannosylTrfase"/>
</dbReference>
<evidence type="ECO:0000256" key="13">
    <source>
        <dbReference type="SAM" id="SignalP"/>
    </source>
</evidence>
<feature type="signal peptide" evidence="13">
    <location>
        <begin position="1"/>
        <end position="19"/>
    </location>
</feature>
<comment type="pathway">
    <text evidence="2">Protein modification; protein glycosylation.</text>
</comment>